<reference evidence="1" key="1">
    <citation type="submission" date="2021-01" db="EMBL/GenBank/DDBJ databases">
        <authorList>
            <person name="Corre E."/>
            <person name="Pelletier E."/>
            <person name="Niang G."/>
            <person name="Scheremetjew M."/>
            <person name="Finn R."/>
            <person name="Kale V."/>
            <person name="Holt S."/>
            <person name="Cochrane G."/>
            <person name="Meng A."/>
            <person name="Brown T."/>
            <person name="Cohen L."/>
        </authorList>
    </citation>
    <scope>NUCLEOTIDE SEQUENCE</scope>
    <source>
        <strain evidence="1">CCMP1381</strain>
    </source>
</reference>
<protein>
    <submittedName>
        <fullName evidence="1">Uncharacterized protein</fullName>
    </submittedName>
</protein>
<evidence type="ECO:0000313" key="1">
    <source>
        <dbReference type="EMBL" id="CAD9408244.1"/>
    </source>
</evidence>
<accession>A0A7S2FR73</accession>
<organism evidence="1">
    <name type="scientific">Octactis speculum</name>
    <dbReference type="NCBI Taxonomy" id="3111310"/>
    <lineage>
        <taxon>Eukaryota</taxon>
        <taxon>Sar</taxon>
        <taxon>Stramenopiles</taxon>
        <taxon>Ochrophyta</taxon>
        <taxon>Dictyochophyceae</taxon>
        <taxon>Dictyochales</taxon>
        <taxon>Dictyochaceae</taxon>
        <taxon>Octactis</taxon>
    </lineage>
</organism>
<gene>
    <name evidence="1" type="ORF">DSPE1174_LOCUS10404</name>
</gene>
<sequence length="132" mass="14854">MLHAVAREAFRNFDVGTTKCYSPMDQHRLIRIIDAVGRHDFNNRIRKMAKVPQTTPRALNSFELTPNHKTHIASNRGKRFSICSVGLDVDEVEGKLDGENEVKSDSEFEDKLDGEIEAKLDGEIEATVNGEI</sequence>
<dbReference type="EMBL" id="HBGS01020034">
    <property type="protein sequence ID" value="CAD9408244.1"/>
    <property type="molecule type" value="Transcribed_RNA"/>
</dbReference>
<dbReference type="AlphaFoldDB" id="A0A7S2FR73"/>
<name>A0A7S2FR73_9STRA</name>
<proteinExistence type="predicted"/>